<dbReference type="InterPro" id="IPR000182">
    <property type="entry name" value="GNAT_dom"/>
</dbReference>
<comment type="similarity">
    <text evidence="3">Belongs to the acetyltransferase family. RimJ subfamily.</text>
</comment>
<evidence type="ECO:0000256" key="1">
    <source>
        <dbReference type="ARBA" id="ARBA00022679"/>
    </source>
</evidence>
<dbReference type="InterPro" id="IPR016181">
    <property type="entry name" value="Acyl_CoA_acyltransferase"/>
</dbReference>
<dbReference type="Proteomes" id="UP000830115">
    <property type="component" value="Chromosome"/>
</dbReference>
<proteinExistence type="inferred from homology"/>
<sequence>MSSCWELHGAAVLLRPVVKEDIATLDRIVREPEVAAWWSVPDDYDDMLAIVLDGQVIGAIQYDEETDPEFRHASIDIFLTTGRHGQGLGTDAVRTLARWLIHERGHHRLTIDPAVANTAAVNSYRKVGFKPVGIMRAYGRDYRTGGWADGLLMDLLADELT</sequence>
<dbReference type="PANTHER" id="PTHR43792:SF8">
    <property type="entry name" value="[RIBOSOMAL PROTEIN US5]-ALANINE N-ACETYLTRANSFERASE"/>
    <property type="match status" value="1"/>
</dbReference>
<dbReference type="SUPFAM" id="SSF55729">
    <property type="entry name" value="Acyl-CoA N-acyltransferases (Nat)"/>
    <property type="match status" value="1"/>
</dbReference>
<accession>A0ABY4MCJ6</accession>
<keyword evidence="2 5" id="KW-0012">Acyltransferase</keyword>
<name>A0ABY4MCJ6_9ACTN</name>
<protein>
    <submittedName>
        <fullName evidence="5">Aminoglycoside 6'-N-acetyltransferase</fullName>
        <ecNumber evidence="5">2.3.1.82</ecNumber>
    </submittedName>
</protein>
<evidence type="ECO:0000259" key="4">
    <source>
        <dbReference type="PROSITE" id="PS51186"/>
    </source>
</evidence>
<dbReference type="RefSeq" id="WP_248866407.1">
    <property type="nucleotide sequence ID" value="NZ_CP086322.1"/>
</dbReference>
<dbReference type="Gene3D" id="3.40.630.30">
    <property type="match status" value="1"/>
</dbReference>
<keyword evidence="6" id="KW-1185">Reference proteome</keyword>
<dbReference type="EMBL" id="CP086322">
    <property type="protein sequence ID" value="UQA95494.1"/>
    <property type="molecule type" value="Genomic_DNA"/>
</dbReference>
<feature type="domain" description="N-acetyltransferase" evidence="4">
    <location>
        <begin position="12"/>
        <end position="158"/>
    </location>
</feature>
<gene>
    <name evidence="5" type="primary">aac(6')</name>
    <name evidence="5" type="ORF">K9S39_29810</name>
</gene>
<evidence type="ECO:0000256" key="3">
    <source>
        <dbReference type="ARBA" id="ARBA00038502"/>
    </source>
</evidence>
<evidence type="ECO:0000313" key="5">
    <source>
        <dbReference type="EMBL" id="UQA95494.1"/>
    </source>
</evidence>
<organism evidence="5 6">
    <name type="scientific">Streptomyces halobius</name>
    <dbReference type="NCBI Taxonomy" id="2879846"/>
    <lineage>
        <taxon>Bacteria</taxon>
        <taxon>Bacillati</taxon>
        <taxon>Actinomycetota</taxon>
        <taxon>Actinomycetes</taxon>
        <taxon>Kitasatosporales</taxon>
        <taxon>Streptomycetaceae</taxon>
        <taxon>Streptomyces</taxon>
    </lineage>
</organism>
<dbReference type="InterPro" id="IPR051531">
    <property type="entry name" value="N-acetyltransferase"/>
</dbReference>
<dbReference type="PROSITE" id="PS51186">
    <property type="entry name" value="GNAT"/>
    <property type="match status" value="1"/>
</dbReference>
<dbReference type="NCBIfam" id="NF000225">
    <property type="entry name" value="AAC_6p_Strep"/>
    <property type="match status" value="1"/>
</dbReference>
<reference evidence="5" key="1">
    <citation type="submission" date="2021-10" db="EMBL/GenBank/DDBJ databases">
        <title>Streptomyces nigrumlapis sp.nov.,an antimicrobial producing actinobacterium isolated from Black Gobi rocks.</title>
        <authorList>
            <person name="Wen Y."/>
            <person name="Zhang W."/>
            <person name="Liu X.G."/>
        </authorList>
    </citation>
    <scope>NUCLEOTIDE SEQUENCE</scope>
    <source>
        <strain evidence="5">ST13-2-2</strain>
    </source>
</reference>
<dbReference type="GO" id="GO:0047663">
    <property type="term" value="F:aminoglycoside 6'-N-acetyltransferase activity"/>
    <property type="evidence" value="ECO:0007669"/>
    <property type="project" value="UniProtKB-EC"/>
</dbReference>
<dbReference type="Pfam" id="PF00583">
    <property type="entry name" value="Acetyltransf_1"/>
    <property type="match status" value="1"/>
</dbReference>
<dbReference type="PANTHER" id="PTHR43792">
    <property type="entry name" value="GNAT FAMILY, PUTATIVE (AFU_ORTHOLOGUE AFUA_3G00765)-RELATED-RELATED"/>
    <property type="match status" value="1"/>
</dbReference>
<evidence type="ECO:0000313" key="6">
    <source>
        <dbReference type="Proteomes" id="UP000830115"/>
    </source>
</evidence>
<keyword evidence="1 5" id="KW-0808">Transferase</keyword>
<evidence type="ECO:0000256" key="2">
    <source>
        <dbReference type="ARBA" id="ARBA00023315"/>
    </source>
</evidence>
<dbReference type="EC" id="2.3.1.82" evidence="5"/>